<dbReference type="EMBL" id="JACORT010000012">
    <property type="protein sequence ID" value="MBC5785741.1"/>
    <property type="molecule type" value="Genomic_DNA"/>
</dbReference>
<keyword evidence="1" id="KW-1133">Transmembrane helix</keyword>
<gene>
    <name evidence="2" type="ORF">H8N03_22560</name>
</gene>
<reference evidence="2" key="1">
    <citation type="submission" date="2020-08" db="EMBL/GenBank/DDBJ databases">
        <title>Ramlibacter sp. USB13 16S ribosomal RNA gene genome sequencing and assembly.</title>
        <authorList>
            <person name="Kang M."/>
        </authorList>
    </citation>
    <scope>NUCLEOTIDE SEQUENCE</scope>
    <source>
        <strain evidence="2">USB13</strain>
    </source>
</reference>
<accession>A0A923SD76</accession>
<keyword evidence="1" id="KW-0812">Transmembrane</keyword>
<keyword evidence="1" id="KW-0472">Membrane</keyword>
<feature type="transmembrane region" description="Helical" evidence="1">
    <location>
        <begin position="6"/>
        <end position="27"/>
    </location>
</feature>
<sequence length="135" mass="14369">MIALPWIVFALLAVFWTGGAWIMVALLQWVMEALASGAASQAAREVAPLQLPEWMKVWIDPDWLPALQGAVQSAIDGAGAVLPLATLAAAWLVPAVWVTWALGMIVLLATAVGAHILVRRFAQRRAGRPPAPGMA</sequence>
<dbReference type="RefSeq" id="WP_187078487.1">
    <property type="nucleotide sequence ID" value="NZ_JACORT010000012.1"/>
</dbReference>
<dbReference type="Proteomes" id="UP000608513">
    <property type="component" value="Unassembled WGS sequence"/>
</dbReference>
<dbReference type="AlphaFoldDB" id="A0A923SD76"/>
<proteinExistence type="predicted"/>
<organism evidence="2 3">
    <name type="scientific">Ramlibacter cellulosilyticus</name>
    <dbReference type="NCBI Taxonomy" id="2764187"/>
    <lineage>
        <taxon>Bacteria</taxon>
        <taxon>Pseudomonadati</taxon>
        <taxon>Pseudomonadota</taxon>
        <taxon>Betaproteobacteria</taxon>
        <taxon>Burkholderiales</taxon>
        <taxon>Comamonadaceae</taxon>
        <taxon>Ramlibacter</taxon>
    </lineage>
</organism>
<name>A0A923SD76_9BURK</name>
<evidence type="ECO:0000256" key="1">
    <source>
        <dbReference type="SAM" id="Phobius"/>
    </source>
</evidence>
<feature type="transmembrane region" description="Helical" evidence="1">
    <location>
        <begin position="99"/>
        <end position="118"/>
    </location>
</feature>
<keyword evidence="3" id="KW-1185">Reference proteome</keyword>
<comment type="caution">
    <text evidence="2">The sequence shown here is derived from an EMBL/GenBank/DDBJ whole genome shotgun (WGS) entry which is preliminary data.</text>
</comment>
<protein>
    <submittedName>
        <fullName evidence="2">Uncharacterized protein</fullName>
    </submittedName>
</protein>
<evidence type="ECO:0000313" key="2">
    <source>
        <dbReference type="EMBL" id="MBC5785741.1"/>
    </source>
</evidence>
<evidence type="ECO:0000313" key="3">
    <source>
        <dbReference type="Proteomes" id="UP000608513"/>
    </source>
</evidence>